<comment type="subunit">
    <text evidence="8">Component of the pre-66S ribosomal particle.</text>
</comment>
<keyword evidence="5 8" id="KW-0539">Nucleus</keyword>
<feature type="region of interest" description="Disordered" evidence="9">
    <location>
        <begin position="1"/>
        <end position="50"/>
    </location>
</feature>
<proteinExistence type="inferred from homology"/>
<dbReference type="AlphaFoldDB" id="A0AAN6U6P3"/>
<evidence type="ECO:0000256" key="4">
    <source>
        <dbReference type="ARBA" id="ARBA00022552"/>
    </source>
</evidence>
<evidence type="ECO:0000256" key="5">
    <source>
        <dbReference type="ARBA" id="ARBA00023242"/>
    </source>
</evidence>
<comment type="function">
    <text evidence="7 8">Involved in the biogenesis of the 60S ribosomal subunit. May play a part in the quality control of pre-60S particles.</text>
</comment>
<organism evidence="10 11">
    <name type="scientific">Parathielavia appendiculata</name>
    <dbReference type="NCBI Taxonomy" id="2587402"/>
    <lineage>
        <taxon>Eukaryota</taxon>
        <taxon>Fungi</taxon>
        <taxon>Dikarya</taxon>
        <taxon>Ascomycota</taxon>
        <taxon>Pezizomycotina</taxon>
        <taxon>Sordariomycetes</taxon>
        <taxon>Sordariomycetidae</taxon>
        <taxon>Sordariales</taxon>
        <taxon>Chaetomiaceae</taxon>
        <taxon>Parathielavia</taxon>
    </lineage>
</organism>
<evidence type="ECO:0000313" key="10">
    <source>
        <dbReference type="EMBL" id="KAK4127169.1"/>
    </source>
</evidence>
<dbReference type="GO" id="GO:0005730">
    <property type="term" value="C:nucleolus"/>
    <property type="evidence" value="ECO:0007669"/>
    <property type="project" value="UniProtKB-SubCell"/>
</dbReference>
<keyword evidence="11" id="KW-1185">Reference proteome</keyword>
<dbReference type="GO" id="GO:0030684">
    <property type="term" value="C:preribosome"/>
    <property type="evidence" value="ECO:0007669"/>
    <property type="project" value="UniProtKB-ARBA"/>
</dbReference>
<evidence type="ECO:0000256" key="1">
    <source>
        <dbReference type="ARBA" id="ARBA00004604"/>
    </source>
</evidence>
<dbReference type="FunFam" id="2.40.10.310:FF:000001">
    <property type="entry name" value="NSA2, ribosome biogenesis homolog"/>
    <property type="match status" value="1"/>
</dbReference>
<dbReference type="InterPro" id="IPR039411">
    <property type="entry name" value="NSA2_fam"/>
</dbReference>
<dbReference type="GO" id="GO:0042273">
    <property type="term" value="P:ribosomal large subunit biogenesis"/>
    <property type="evidence" value="ECO:0007669"/>
    <property type="project" value="UniProtKB-ARBA"/>
</dbReference>
<evidence type="ECO:0000256" key="7">
    <source>
        <dbReference type="ARBA" id="ARBA00025655"/>
    </source>
</evidence>
<evidence type="ECO:0000313" key="11">
    <source>
        <dbReference type="Proteomes" id="UP001302602"/>
    </source>
</evidence>
<keyword evidence="4 8" id="KW-0698">rRNA processing</keyword>
<dbReference type="RefSeq" id="XP_062650940.1">
    <property type="nucleotide sequence ID" value="XM_062794409.1"/>
</dbReference>
<comment type="similarity">
    <text evidence="2 8">Belongs to the eukaryotic ribosomal protein eS8 family. Ribosome biogenesis protein NSA2 subfamily.</text>
</comment>
<sequence>MVSSPSFDLRRPRLVERHRKLHGRRLDHEERTRKKAAREGHKQSENAQNLRGLRAKLYAKQRHAQKIQMRKAIKQHEERNVKGAPAEKEPSEAVPAYLLDRANPTTAKALSSQIKNKRAEKAARFSVPIPKVRGISEEELFKVYVMGPVVESAEREVVLTPTFVGPDFTRRPVKYERFIRPMGLRYKKANVTHPTLNVTVQLPILGVKKNPSNPLYTQLGVLTKGTIIEVNVSDLGIVTASGKIAWGRYAQITNNPEVCLC</sequence>
<evidence type="ECO:0000256" key="6">
    <source>
        <dbReference type="ARBA" id="ARBA00023274"/>
    </source>
</evidence>
<dbReference type="PANTHER" id="PTHR12642">
    <property type="entry name" value="RIBOSOME BIOGENESIS PROTEIN NSA2 HOMOLOG"/>
    <property type="match status" value="1"/>
</dbReference>
<comment type="subcellular location">
    <subcellularLocation>
        <location evidence="1 8">Nucleus</location>
        <location evidence="1 8">Nucleolus</location>
    </subcellularLocation>
</comment>
<dbReference type="CDD" id="cd11381">
    <property type="entry name" value="NSA2"/>
    <property type="match status" value="1"/>
</dbReference>
<evidence type="ECO:0000256" key="3">
    <source>
        <dbReference type="ARBA" id="ARBA00022517"/>
    </source>
</evidence>
<evidence type="ECO:0000256" key="9">
    <source>
        <dbReference type="SAM" id="MobiDB-lite"/>
    </source>
</evidence>
<dbReference type="GO" id="GO:0006364">
    <property type="term" value="P:rRNA processing"/>
    <property type="evidence" value="ECO:0007669"/>
    <property type="project" value="UniProtKB-KW"/>
</dbReference>
<reference evidence="10" key="1">
    <citation type="journal article" date="2023" name="Mol. Phylogenet. Evol.">
        <title>Genome-scale phylogeny and comparative genomics of the fungal order Sordariales.</title>
        <authorList>
            <person name="Hensen N."/>
            <person name="Bonometti L."/>
            <person name="Westerberg I."/>
            <person name="Brannstrom I.O."/>
            <person name="Guillou S."/>
            <person name="Cros-Aarteil S."/>
            <person name="Calhoun S."/>
            <person name="Haridas S."/>
            <person name="Kuo A."/>
            <person name="Mondo S."/>
            <person name="Pangilinan J."/>
            <person name="Riley R."/>
            <person name="LaButti K."/>
            <person name="Andreopoulos B."/>
            <person name="Lipzen A."/>
            <person name="Chen C."/>
            <person name="Yan M."/>
            <person name="Daum C."/>
            <person name="Ng V."/>
            <person name="Clum A."/>
            <person name="Steindorff A."/>
            <person name="Ohm R.A."/>
            <person name="Martin F."/>
            <person name="Silar P."/>
            <person name="Natvig D.O."/>
            <person name="Lalanne C."/>
            <person name="Gautier V."/>
            <person name="Ament-Velasquez S.L."/>
            <person name="Kruys A."/>
            <person name="Hutchinson M.I."/>
            <person name="Powell A.J."/>
            <person name="Barry K."/>
            <person name="Miller A.N."/>
            <person name="Grigoriev I.V."/>
            <person name="Debuchy R."/>
            <person name="Gladieux P."/>
            <person name="Hiltunen Thoren M."/>
            <person name="Johannesson H."/>
        </authorList>
    </citation>
    <scope>NUCLEOTIDE SEQUENCE</scope>
    <source>
        <strain evidence="10">CBS 731.68</strain>
    </source>
</reference>
<evidence type="ECO:0000256" key="8">
    <source>
        <dbReference type="RuleBase" id="RU367114"/>
    </source>
</evidence>
<keyword evidence="6 8" id="KW-0687">Ribonucleoprotein</keyword>
<dbReference type="Gene3D" id="2.40.10.310">
    <property type="match status" value="1"/>
</dbReference>
<accession>A0AAN6U6P3</accession>
<protein>
    <recommendedName>
        <fullName evidence="8">Ribosome biogenesis protein NSA2 homolog</fullName>
    </recommendedName>
</protein>
<dbReference type="EMBL" id="MU853224">
    <property type="protein sequence ID" value="KAK4127169.1"/>
    <property type="molecule type" value="Genomic_DNA"/>
</dbReference>
<comment type="caution">
    <text evidence="10">The sequence shown here is derived from an EMBL/GenBank/DDBJ whole genome shotgun (WGS) entry which is preliminary data.</text>
</comment>
<dbReference type="GO" id="GO:0005840">
    <property type="term" value="C:ribosome"/>
    <property type="evidence" value="ECO:0007669"/>
    <property type="project" value="UniProtKB-KW"/>
</dbReference>
<dbReference type="Proteomes" id="UP001302602">
    <property type="component" value="Unassembled WGS sequence"/>
</dbReference>
<dbReference type="GeneID" id="87831178"/>
<gene>
    <name evidence="10" type="ORF">N657DRAFT_653472</name>
</gene>
<name>A0AAN6U6P3_9PEZI</name>
<reference evidence="10" key="2">
    <citation type="submission" date="2023-05" db="EMBL/GenBank/DDBJ databases">
        <authorList>
            <consortium name="Lawrence Berkeley National Laboratory"/>
            <person name="Steindorff A."/>
            <person name="Hensen N."/>
            <person name="Bonometti L."/>
            <person name="Westerberg I."/>
            <person name="Brannstrom I.O."/>
            <person name="Guillou S."/>
            <person name="Cros-Aarteil S."/>
            <person name="Calhoun S."/>
            <person name="Haridas S."/>
            <person name="Kuo A."/>
            <person name="Mondo S."/>
            <person name="Pangilinan J."/>
            <person name="Riley R."/>
            <person name="Labutti K."/>
            <person name="Andreopoulos B."/>
            <person name="Lipzen A."/>
            <person name="Chen C."/>
            <person name="Yanf M."/>
            <person name="Daum C."/>
            <person name="Ng V."/>
            <person name="Clum A."/>
            <person name="Ohm R."/>
            <person name="Martin F."/>
            <person name="Silar P."/>
            <person name="Natvig D."/>
            <person name="Lalanne C."/>
            <person name="Gautier V."/>
            <person name="Ament-Velasquez S.L."/>
            <person name="Kruys A."/>
            <person name="Hutchinson M.I."/>
            <person name="Powell A.J."/>
            <person name="Barry K."/>
            <person name="Miller A.N."/>
            <person name="Grigoriev I.V."/>
            <person name="Debuchy R."/>
            <person name="Gladieux P."/>
            <person name="Thoren M.H."/>
            <person name="Johannesson H."/>
        </authorList>
    </citation>
    <scope>NUCLEOTIDE SEQUENCE</scope>
    <source>
        <strain evidence="10">CBS 731.68</strain>
    </source>
</reference>
<keyword evidence="3 8" id="KW-0690">Ribosome biogenesis</keyword>
<dbReference type="Pfam" id="PF01201">
    <property type="entry name" value="Ribosomal_S8e"/>
    <property type="match status" value="1"/>
</dbReference>
<keyword evidence="10" id="KW-0689">Ribosomal protein</keyword>
<dbReference type="InterPro" id="IPR022309">
    <property type="entry name" value="Ribosomal_Se8/biogenesis_NSA2"/>
</dbReference>
<feature type="compositionally biased region" description="Basic and acidic residues" evidence="9">
    <location>
        <begin position="24"/>
        <end position="44"/>
    </location>
</feature>
<evidence type="ECO:0000256" key="2">
    <source>
        <dbReference type="ARBA" id="ARBA00005424"/>
    </source>
</evidence>